<organism evidence="6 7">
    <name type="scientific">Tothia fuscella</name>
    <dbReference type="NCBI Taxonomy" id="1048955"/>
    <lineage>
        <taxon>Eukaryota</taxon>
        <taxon>Fungi</taxon>
        <taxon>Dikarya</taxon>
        <taxon>Ascomycota</taxon>
        <taxon>Pezizomycotina</taxon>
        <taxon>Dothideomycetes</taxon>
        <taxon>Pleosporomycetidae</taxon>
        <taxon>Venturiales</taxon>
        <taxon>Cylindrosympodiaceae</taxon>
        <taxon>Tothia</taxon>
    </lineage>
</organism>
<dbReference type="Gene3D" id="3.50.50.60">
    <property type="entry name" value="FAD/NAD(P)-binding domain"/>
    <property type="match status" value="2"/>
</dbReference>
<gene>
    <name evidence="6" type="ORF">EJ08DRAFT_183310</name>
</gene>
<dbReference type="GO" id="GO:0004499">
    <property type="term" value="F:N,N-dimethylaniline monooxygenase activity"/>
    <property type="evidence" value="ECO:0007669"/>
    <property type="project" value="InterPro"/>
</dbReference>
<dbReference type="PANTHER" id="PTHR43872:SF1">
    <property type="entry name" value="MONOOXYGENASE, PUTATIVE (AFU_ORTHOLOGUE AFUA_8G02570)-RELATED"/>
    <property type="match status" value="1"/>
</dbReference>
<dbReference type="OrthoDB" id="66881at2759"/>
<dbReference type="GO" id="GO:0050661">
    <property type="term" value="F:NADP binding"/>
    <property type="evidence" value="ECO:0007669"/>
    <property type="project" value="InterPro"/>
</dbReference>
<dbReference type="Proteomes" id="UP000800235">
    <property type="component" value="Unassembled WGS sequence"/>
</dbReference>
<keyword evidence="5" id="KW-0503">Monooxygenase</keyword>
<dbReference type="GO" id="GO:0050660">
    <property type="term" value="F:flavin adenine dinucleotide binding"/>
    <property type="evidence" value="ECO:0007669"/>
    <property type="project" value="InterPro"/>
</dbReference>
<reference evidence="6" key="1">
    <citation type="journal article" date="2020" name="Stud. Mycol.">
        <title>101 Dothideomycetes genomes: a test case for predicting lifestyles and emergence of pathogens.</title>
        <authorList>
            <person name="Haridas S."/>
            <person name="Albert R."/>
            <person name="Binder M."/>
            <person name="Bloem J."/>
            <person name="Labutti K."/>
            <person name="Salamov A."/>
            <person name="Andreopoulos B."/>
            <person name="Baker S."/>
            <person name="Barry K."/>
            <person name="Bills G."/>
            <person name="Bluhm B."/>
            <person name="Cannon C."/>
            <person name="Castanera R."/>
            <person name="Culley D."/>
            <person name="Daum C."/>
            <person name="Ezra D."/>
            <person name="Gonzalez J."/>
            <person name="Henrissat B."/>
            <person name="Kuo A."/>
            <person name="Liang C."/>
            <person name="Lipzen A."/>
            <person name="Lutzoni F."/>
            <person name="Magnuson J."/>
            <person name="Mondo S."/>
            <person name="Nolan M."/>
            <person name="Ohm R."/>
            <person name="Pangilinan J."/>
            <person name="Park H.-J."/>
            <person name="Ramirez L."/>
            <person name="Alfaro M."/>
            <person name="Sun H."/>
            <person name="Tritt A."/>
            <person name="Yoshinaga Y."/>
            <person name="Zwiers L.-H."/>
            <person name="Turgeon B."/>
            <person name="Goodwin S."/>
            <person name="Spatafora J."/>
            <person name="Crous P."/>
            <person name="Grigoriev I."/>
        </authorList>
    </citation>
    <scope>NUCLEOTIDE SEQUENCE</scope>
    <source>
        <strain evidence="6">CBS 130266</strain>
    </source>
</reference>
<evidence type="ECO:0000256" key="2">
    <source>
        <dbReference type="ARBA" id="ARBA00022630"/>
    </source>
</evidence>
<accession>A0A9P4TZ43</accession>
<dbReference type="AlphaFoldDB" id="A0A9P4TZ43"/>
<dbReference type="SUPFAM" id="SSF51905">
    <property type="entry name" value="FAD/NAD(P)-binding domain"/>
    <property type="match status" value="1"/>
</dbReference>
<comment type="caution">
    <text evidence="6">The sequence shown here is derived from an EMBL/GenBank/DDBJ whole genome shotgun (WGS) entry which is preliminary data.</text>
</comment>
<sequence length="521" mass="58449">MQAIMTDTSPINGSVNGTISKMEKPAEIHDVDVIIIGAGISGVNMSYRIQQHFPSKKYVVLEQRAAMGGTWDLMRYPGIRSDSDLHTFGFSWEPWAEKIPIAEGGKIVKYLKQCSEKYGIDKHILYNHKVKEANWQSREQNWTLTVEALGDNGEVTLKKFRGMFMVLGTGYYDYDKPMEAIIPGIENFKGQTIHPQFWPEDLDYKNKSMAVIGSGATAITLIPALAKAAAKVTMVQRSPSYVISFPNRVAAKKWWEKILPIRLQHQITRLRFLISGFLYRRYLSGDSDKMREFLGKITAAQLPKHIPFDPHFKPTYAPWTQRVCLSPDGDFFKALRDGNVDVATGVIDTVTENAIVLKSGQTIEADIIITATGLRMKYGGNVNFLVDGEKLNFGEKFLWRGVMIQDMPNSAIVQGYTKASWTLGADATATMVCRLIKHLNRNNLSSATPRIAEKDKVNVTVSPGVMGLTSTYIKNALHRLPRTSDMDPWKARSSYMQDMFDAQFASLKKGMQFTMAAFPSS</sequence>
<dbReference type="EMBL" id="MU007032">
    <property type="protein sequence ID" value="KAF2431330.1"/>
    <property type="molecule type" value="Genomic_DNA"/>
</dbReference>
<dbReference type="PANTHER" id="PTHR43872">
    <property type="entry name" value="MONOOXYGENASE, PUTATIVE (AFU_ORTHOLOGUE AFUA_8G02570)-RELATED"/>
    <property type="match status" value="1"/>
</dbReference>
<dbReference type="InterPro" id="IPR051820">
    <property type="entry name" value="FAD-binding_MO"/>
</dbReference>
<evidence type="ECO:0000313" key="6">
    <source>
        <dbReference type="EMBL" id="KAF2431330.1"/>
    </source>
</evidence>
<keyword evidence="3" id="KW-0274">FAD</keyword>
<name>A0A9P4TZ43_9PEZI</name>
<keyword evidence="7" id="KW-1185">Reference proteome</keyword>
<evidence type="ECO:0000256" key="4">
    <source>
        <dbReference type="ARBA" id="ARBA00023002"/>
    </source>
</evidence>
<evidence type="ECO:0000256" key="1">
    <source>
        <dbReference type="ARBA" id="ARBA00001974"/>
    </source>
</evidence>
<dbReference type="Pfam" id="PF00743">
    <property type="entry name" value="FMO-like"/>
    <property type="match status" value="1"/>
</dbReference>
<dbReference type="PRINTS" id="PR00411">
    <property type="entry name" value="PNDRDTASEI"/>
</dbReference>
<comment type="cofactor">
    <cofactor evidence="1">
        <name>FAD</name>
        <dbReference type="ChEBI" id="CHEBI:57692"/>
    </cofactor>
</comment>
<evidence type="ECO:0000256" key="3">
    <source>
        <dbReference type="ARBA" id="ARBA00022827"/>
    </source>
</evidence>
<evidence type="ECO:0000256" key="5">
    <source>
        <dbReference type="ARBA" id="ARBA00023033"/>
    </source>
</evidence>
<dbReference type="InterPro" id="IPR036188">
    <property type="entry name" value="FAD/NAD-bd_sf"/>
</dbReference>
<keyword evidence="2" id="KW-0285">Flavoprotein</keyword>
<proteinExistence type="predicted"/>
<keyword evidence="4" id="KW-0560">Oxidoreductase</keyword>
<evidence type="ECO:0000313" key="7">
    <source>
        <dbReference type="Proteomes" id="UP000800235"/>
    </source>
</evidence>
<protein>
    <submittedName>
        <fullName evidence="6">FAD/NAD(P)-binding domain-containing protein</fullName>
    </submittedName>
</protein>
<dbReference type="InterPro" id="IPR020946">
    <property type="entry name" value="Flavin_mOase-like"/>
</dbReference>